<dbReference type="EMBL" id="MN740584">
    <property type="protein sequence ID" value="QHU35185.1"/>
    <property type="molecule type" value="Genomic_DNA"/>
</dbReference>
<accession>A0A6C0LYS8</accession>
<proteinExistence type="predicted"/>
<dbReference type="Gene3D" id="3.90.550.10">
    <property type="entry name" value="Spore Coat Polysaccharide Biosynthesis Protein SpsA, Chain A"/>
    <property type="match status" value="1"/>
</dbReference>
<sequence length="613" mass="74084">MIFKIYFYIIFKMENNTRYKYRYLLPDCDNIIFKKFGELIYMNYETFSGKHYYGWNKCIDYLFKNNKECFEKIKLKDNVLFNDWFSKLFYWNMYESKYFLDELKNYKFFITFLHVPHNENFLKLSRKEQIYKCNFEIISDINSDTKSWDNLYHDNNKLLDVSDEIINKILFLFVLSNDHKNNLCQLKPTLIKKIISIKHPIEQNNIDDKFNISLYLKKKKKNIIHIGWWLRNFKIFCDTKFPKNYEKNLIIKRDFSNNINWINLKKNLNLDDVTIINELNDSDYINLITKSIVFIYLENSTANNTILECIQHNIPIIVNKNRSVVEYLGLEYPMYYEDILPILNDDKILEYTIVKGYDYLKNMNKKNISLDYFNKKFKYHISNFSVNKNKKKLTWICHCFRADNFIESFIQNFLDQEGQNRIQLYISNIVNSHDKNTTNEFISKIGKKYENIKVFNLEKNEQLYDTWNICIKNTDTEYVTLTNISDRYMKDYSNIFIKFLDNTPACDIAISSYIISPNFIERYCKDSQGITKLSNNYNKQIDNNVVNQNNMINSCPVWRKKIHDFIGYFDVKKKTSYYDCEIWLKALDNNFNIIFIDTADPLYIHYNIINHSY</sequence>
<evidence type="ECO:0000313" key="1">
    <source>
        <dbReference type="EMBL" id="QHU35185.1"/>
    </source>
</evidence>
<dbReference type="SUPFAM" id="SSF53448">
    <property type="entry name" value="Nucleotide-diphospho-sugar transferases"/>
    <property type="match status" value="1"/>
</dbReference>
<dbReference type="InterPro" id="IPR029044">
    <property type="entry name" value="Nucleotide-diphossugar_trans"/>
</dbReference>
<reference evidence="1" key="1">
    <citation type="journal article" date="2020" name="Nature">
        <title>Giant virus diversity and host interactions through global metagenomics.</title>
        <authorList>
            <person name="Schulz F."/>
            <person name="Roux S."/>
            <person name="Paez-Espino D."/>
            <person name="Jungbluth S."/>
            <person name="Walsh D.A."/>
            <person name="Denef V.J."/>
            <person name="McMahon K.D."/>
            <person name="Konstantinidis K.T."/>
            <person name="Eloe-Fadrosh E.A."/>
            <person name="Kyrpides N.C."/>
            <person name="Woyke T."/>
        </authorList>
    </citation>
    <scope>NUCLEOTIDE SEQUENCE</scope>
    <source>
        <strain evidence="1">GVMAG-S-1017745-26</strain>
    </source>
</reference>
<dbReference type="AlphaFoldDB" id="A0A6C0LYS8"/>
<protein>
    <submittedName>
        <fullName evidence="1">Uncharacterized protein</fullName>
    </submittedName>
</protein>
<name>A0A6C0LYS8_9ZZZZ</name>
<organism evidence="1">
    <name type="scientific">viral metagenome</name>
    <dbReference type="NCBI Taxonomy" id="1070528"/>
    <lineage>
        <taxon>unclassified sequences</taxon>
        <taxon>metagenomes</taxon>
        <taxon>organismal metagenomes</taxon>
    </lineage>
</organism>